<feature type="region of interest" description="Disordered" evidence="1">
    <location>
        <begin position="45"/>
        <end position="130"/>
    </location>
</feature>
<sequence>MASLSQCGGWWAAPLRLQVYAESGPIAREMPDYLSEELRQRLQHAGVNSMPERLVTGFTPLFADPSEEEEEEEDRRHRGSREGQDEDRSALEQREKARIDRRKEREREMRLDNMKGNMKKSKYERERERDVSEKIALGLHTGAQRLEGEAQFDSRLFNQSAGMSQGFGQEDDYNVYSKPLFDRGAATSVYRPKRDDSEMYGDADEQYKKLADTSRFKPDKGFRGADTAEAQQRDGPVQFQREGDSKDPSDRAAKRRRRDDEDE</sequence>
<reference evidence="2" key="1">
    <citation type="submission" date="2021-01" db="EMBL/GenBank/DDBJ databases">
        <authorList>
            <person name="Corre E."/>
            <person name="Pelletier E."/>
            <person name="Niang G."/>
            <person name="Scheremetjew M."/>
            <person name="Finn R."/>
            <person name="Kale V."/>
            <person name="Holt S."/>
            <person name="Cochrane G."/>
            <person name="Meng A."/>
            <person name="Brown T."/>
            <person name="Cohen L."/>
        </authorList>
    </citation>
    <scope>NUCLEOTIDE SEQUENCE</scope>
    <source>
        <strain evidence="2">CCMP1243</strain>
    </source>
</reference>
<evidence type="ECO:0000313" key="2">
    <source>
        <dbReference type="EMBL" id="CAD9662683.1"/>
    </source>
</evidence>
<organism evidence="2">
    <name type="scientific">Rhizochromulina marina</name>
    <dbReference type="NCBI Taxonomy" id="1034831"/>
    <lineage>
        <taxon>Eukaryota</taxon>
        <taxon>Sar</taxon>
        <taxon>Stramenopiles</taxon>
        <taxon>Ochrophyta</taxon>
        <taxon>Dictyochophyceae</taxon>
        <taxon>Rhizochromulinales</taxon>
        <taxon>Rhizochromulina</taxon>
    </lineage>
</organism>
<dbReference type="EMBL" id="HBHJ01002310">
    <property type="protein sequence ID" value="CAD9662683.1"/>
    <property type="molecule type" value="Transcribed_RNA"/>
</dbReference>
<dbReference type="InterPro" id="IPR017862">
    <property type="entry name" value="SKI-int_prot_SKIP"/>
</dbReference>
<feature type="region of interest" description="Disordered" evidence="1">
    <location>
        <begin position="182"/>
        <end position="263"/>
    </location>
</feature>
<feature type="compositionally biased region" description="Basic and acidic residues" evidence="1">
    <location>
        <begin position="205"/>
        <end position="223"/>
    </location>
</feature>
<protein>
    <submittedName>
        <fullName evidence="2">Uncharacterized protein</fullName>
    </submittedName>
</protein>
<dbReference type="PANTHER" id="PTHR12096">
    <property type="entry name" value="NUCLEAR PROTEIN SKIP-RELATED"/>
    <property type="match status" value="1"/>
</dbReference>
<accession>A0A7S2R757</accession>
<gene>
    <name evidence="2" type="ORF">RMAR1173_LOCUS1467</name>
</gene>
<proteinExistence type="predicted"/>
<name>A0A7S2R757_9STRA</name>
<feature type="compositionally biased region" description="Basic and acidic residues" evidence="1">
    <location>
        <begin position="121"/>
        <end position="130"/>
    </location>
</feature>
<feature type="compositionally biased region" description="Basic and acidic residues" evidence="1">
    <location>
        <begin position="241"/>
        <end position="252"/>
    </location>
</feature>
<feature type="compositionally biased region" description="Basic and acidic residues" evidence="1">
    <location>
        <begin position="74"/>
        <end position="113"/>
    </location>
</feature>
<dbReference type="GO" id="GO:0005681">
    <property type="term" value="C:spliceosomal complex"/>
    <property type="evidence" value="ECO:0007669"/>
    <property type="project" value="InterPro"/>
</dbReference>
<dbReference type="AlphaFoldDB" id="A0A7S2R757"/>
<evidence type="ECO:0000256" key="1">
    <source>
        <dbReference type="SAM" id="MobiDB-lite"/>
    </source>
</evidence>
<dbReference type="GO" id="GO:0000398">
    <property type="term" value="P:mRNA splicing, via spliceosome"/>
    <property type="evidence" value="ECO:0007669"/>
    <property type="project" value="InterPro"/>
</dbReference>